<dbReference type="Gramene" id="OMERI01G30280.1">
    <property type="protein sequence ID" value="OMERI01G30280.1"/>
    <property type="gene ID" value="OMERI01G30280"/>
</dbReference>
<evidence type="ECO:0000313" key="2">
    <source>
        <dbReference type="EnsemblPlants" id="OMERI01G30280.1"/>
    </source>
</evidence>
<feature type="region of interest" description="Disordered" evidence="1">
    <location>
        <begin position="26"/>
        <end position="67"/>
    </location>
</feature>
<reference evidence="2" key="2">
    <citation type="submission" date="2018-05" db="EMBL/GenBank/DDBJ databases">
        <title>OmerRS3 (Oryza meridionalis Reference Sequence Version 3).</title>
        <authorList>
            <person name="Zhang J."/>
            <person name="Kudrna D."/>
            <person name="Lee S."/>
            <person name="Talag J."/>
            <person name="Welchert J."/>
            <person name="Wing R.A."/>
        </authorList>
    </citation>
    <scope>NUCLEOTIDE SEQUENCE [LARGE SCALE GENOMIC DNA]</scope>
    <source>
        <strain evidence="2">cv. OR44</strain>
    </source>
</reference>
<organism evidence="2">
    <name type="scientific">Oryza meridionalis</name>
    <dbReference type="NCBI Taxonomy" id="40149"/>
    <lineage>
        <taxon>Eukaryota</taxon>
        <taxon>Viridiplantae</taxon>
        <taxon>Streptophyta</taxon>
        <taxon>Embryophyta</taxon>
        <taxon>Tracheophyta</taxon>
        <taxon>Spermatophyta</taxon>
        <taxon>Magnoliopsida</taxon>
        <taxon>Liliopsida</taxon>
        <taxon>Poales</taxon>
        <taxon>Poaceae</taxon>
        <taxon>BOP clade</taxon>
        <taxon>Oryzoideae</taxon>
        <taxon>Oryzeae</taxon>
        <taxon>Oryzinae</taxon>
        <taxon>Oryza</taxon>
    </lineage>
</organism>
<accession>A0A0E0C8M4</accession>
<name>A0A0E0C8M4_9ORYZ</name>
<proteinExistence type="predicted"/>
<dbReference type="EnsemblPlants" id="OMERI01G30280.1">
    <property type="protein sequence ID" value="OMERI01G30280.1"/>
    <property type="gene ID" value="OMERI01G30280"/>
</dbReference>
<keyword evidence="3" id="KW-1185">Reference proteome</keyword>
<protein>
    <submittedName>
        <fullName evidence="2">Uncharacterized protein</fullName>
    </submittedName>
</protein>
<dbReference type="HOGENOM" id="CLU_2444535_0_0_1"/>
<reference evidence="2" key="1">
    <citation type="submission" date="2015-04" db="UniProtKB">
        <authorList>
            <consortium name="EnsemblPlants"/>
        </authorList>
    </citation>
    <scope>IDENTIFICATION</scope>
</reference>
<dbReference type="Proteomes" id="UP000008021">
    <property type="component" value="Chromosome 1"/>
</dbReference>
<sequence>MEGGGGAECRRESNLRLAVLNRNHGLQSADEVSLPPRPSTDDADSFADLADQSLADNDSIPPVLSSPCSWRIPWLQRLRSGSPSSATASQ</sequence>
<evidence type="ECO:0000256" key="1">
    <source>
        <dbReference type="SAM" id="MobiDB-lite"/>
    </source>
</evidence>
<dbReference type="AlphaFoldDB" id="A0A0E0C8M4"/>
<evidence type="ECO:0000313" key="3">
    <source>
        <dbReference type="Proteomes" id="UP000008021"/>
    </source>
</evidence>